<feature type="domain" description="tRNA/rRNA methyltransferase SpoU type" evidence="7">
    <location>
        <begin position="20"/>
        <end position="159"/>
    </location>
</feature>
<protein>
    <recommendedName>
        <fullName evidence="10">tRNA/rRNA methyltransferase SpoU type domain-containing protein</fullName>
    </recommendedName>
</protein>
<dbReference type="EMBL" id="UINC01015108">
    <property type="protein sequence ID" value="SVA63874.1"/>
    <property type="molecule type" value="Genomic_DNA"/>
</dbReference>
<dbReference type="GO" id="GO:0002938">
    <property type="term" value="P:tRNA guanine ribose methylation"/>
    <property type="evidence" value="ECO:0007669"/>
    <property type="project" value="TreeGrafter"/>
</dbReference>
<dbReference type="InterPro" id="IPR001537">
    <property type="entry name" value="SpoU_MeTrfase"/>
</dbReference>
<dbReference type="GO" id="GO:0000049">
    <property type="term" value="F:tRNA binding"/>
    <property type="evidence" value="ECO:0007669"/>
    <property type="project" value="UniProtKB-KW"/>
</dbReference>
<dbReference type="InterPro" id="IPR029028">
    <property type="entry name" value="Alpha/beta_knot_MTases"/>
</dbReference>
<dbReference type="InterPro" id="IPR022724">
    <property type="entry name" value="rRNA_MeTrfase_SpoU_C"/>
</dbReference>
<organism evidence="9">
    <name type="scientific">marine metagenome</name>
    <dbReference type="NCBI Taxonomy" id="408172"/>
    <lineage>
        <taxon>unclassified sequences</taxon>
        <taxon>metagenomes</taxon>
        <taxon>ecological metagenomes</taxon>
    </lineage>
</organism>
<evidence type="ECO:0000256" key="3">
    <source>
        <dbReference type="ARBA" id="ARBA00022679"/>
    </source>
</evidence>
<dbReference type="PANTHER" id="PTHR43453">
    <property type="entry name" value="RRNA METHYLASE-LIKE"/>
    <property type="match status" value="1"/>
</dbReference>
<feature type="domain" description="RNA methyltransferase SpoU/TrmH type C-terminal" evidence="8">
    <location>
        <begin position="163"/>
        <end position="213"/>
    </location>
</feature>
<dbReference type="Pfam" id="PF12105">
    <property type="entry name" value="SpoU_methylas_C"/>
    <property type="match status" value="1"/>
</dbReference>
<evidence type="ECO:0000256" key="5">
    <source>
        <dbReference type="ARBA" id="ARBA00022694"/>
    </source>
</evidence>
<accession>A0A381XGH4</accession>
<reference evidence="9" key="1">
    <citation type="submission" date="2018-05" db="EMBL/GenBank/DDBJ databases">
        <authorList>
            <person name="Lanie J.A."/>
            <person name="Ng W.-L."/>
            <person name="Kazmierczak K.M."/>
            <person name="Andrzejewski T.M."/>
            <person name="Davidsen T.M."/>
            <person name="Wayne K.J."/>
            <person name="Tettelin H."/>
            <person name="Glass J.I."/>
            <person name="Rusch D."/>
            <person name="Podicherti R."/>
            <person name="Tsui H.-C.T."/>
            <person name="Winkler M.E."/>
        </authorList>
    </citation>
    <scope>NUCLEOTIDE SEQUENCE</scope>
</reference>
<evidence type="ECO:0000259" key="7">
    <source>
        <dbReference type="Pfam" id="PF00588"/>
    </source>
</evidence>
<dbReference type="InterPro" id="IPR033671">
    <property type="entry name" value="TrmH"/>
</dbReference>
<gene>
    <name evidence="9" type="ORF">METZ01_LOCUS116728</name>
</gene>
<keyword evidence="3" id="KW-0808">Transferase</keyword>
<evidence type="ECO:0000313" key="9">
    <source>
        <dbReference type="EMBL" id="SVA63874.1"/>
    </source>
</evidence>
<proteinExistence type="inferred from homology"/>
<keyword evidence="4" id="KW-0949">S-adenosyl-L-methionine</keyword>
<evidence type="ECO:0000256" key="4">
    <source>
        <dbReference type="ARBA" id="ARBA00022691"/>
    </source>
</evidence>
<evidence type="ECO:0000256" key="6">
    <source>
        <dbReference type="ARBA" id="ARBA00022884"/>
    </source>
</evidence>
<keyword evidence="5" id="KW-0819">tRNA processing</keyword>
<keyword evidence="1" id="KW-0820">tRNA-binding</keyword>
<sequence length="215" mass="23882">MTPERFLKIKTVLGLRQPDLTVLTDSVHKSHNISAILRTCDAVGIHRVHAISPGGDLRRHHMISGGSQRWVDVVVHTSSEEATSVLKSQGWRLVAAHPGDGAKDYRDMDYTQKVAIIFGSELEGLAPNITKKADDVIAIPTNGFVASLNVSVAAALILFEACRQREIQGLYEESRLSCEEFNNTLFEWAYPQIAERCRMRDQPYPALTQDGALRT</sequence>
<dbReference type="PANTHER" id="PTHR43453:SF1">
    <property type="entry name" value="TRNA_RRNA METHYLTRANSFERASE SPOU TYPE DOMAIN-CONTAINING PROTEIN"/>
    <property type="match status" value="1"/>
</dbReference>
<dbReference type="HAMAP" id="MF_02060">
    <property type="entry name" value="tRNA_methyltr_TrmH"/>
    <property type="match status" value="1"/>
</dbReference>
<keyword evidence="6" id="KW-0694">RNA-binding</keyword>
<keyword evidence="2" id="KW-0489">Methyltransferase</keyword>
<dbReference type="CDD" id="cd18092">
    <property type="entry name" value="SpoU-like_TrmH"/>
    <property type="match status" value="1"/>
</dbReference>
<dbReference type="Gene3D" id="3.40.1280.10">
    <property type="match status" value="1"/>
</dbReference>
<feature type="non-terminal residue" evidence="9">
    <location>
        <position position="1"/>
    </location>
</feature>
<evidence type="ECO:0000256" key="2">
    <source>
        <dbReference type="ARBA" id="ARBA00022603"/>
    </source>
</evidence>
<name>A0A381XGH4_9ZZZZ</name>
<dbReference type="InterPro" id="IPR029026">
    <property type="entry name" value="tRNA_m1G_MTases_N"/>
</dbReference>
<evidence type="ECO:0000259" key="8">
    <source>
        <dbReference type="Pfam" id="PF12105"/>
    </source>
</evidence>
<feature type="non-terminal residue" evidence="9">
    <location>
        <position position="215"/>
    </location>
</feature>
<dbReference type="GO" id="GO:0141100">
    <property type="term" value="F:tRNA (guanine(18)-2'-O)-methyltransferase activity"/>
    <property type="evidence" value="ECO:0007669"/>
    <property type="project" value="InterPro"/>
</dbReference>
<dbReference type="AlphaFoldDB" id="A0A381XGH4"/>
<dbReference type="NCBIfam" id="NF008295">
    <property type="entry name" value="PRK11081.1"/>
    <property type="match status" value="1"/>
</dbReference>
<dbReference type="SUPFAM" id="SSF75217">
    <property type="entry name" value="alpha/beta knot"/>
    <property type="match status" value="1"/>
</dbReference>
<dbReference type="Pfam" id="PF00588">
    <property type="entry name" value="SpoU_methylase"/>
    <property type="match status" value="1"/>
</dbReference>
<evidence type="ECO:0000256" key="1">
    <source>
        <dbReference type="ARBA" id="ARBA00022555"/>
    </source>
</evidence>
<evidence type="ECO:0008006" key="10">
    <source>
        <dbReference type="Google" id="ProtNLM"/>
    </source>
</evidence>